<protein>
    <submittedName>
        <fullName evidence="2">Uncharacterized protein</fullName>
    </submittedName>
</protein>
<dbReference type="VEuPathDB" id="MicrosporidiaDB:AEWD_080980"/>
<feature type="region of interest" description="Disordered" evidence="1">
    <location>
        <begin position="157"/>
        <end position="195"/>
    </location>
</feature>
<feature type="region of interest" description="Disordered" evidence="1">
    <location>
        <begin position="217"/>
        <end position="265"/>
    </location>
</feature>
<dbReference type="AlphaFoldDB" id="M1KIM2"/>
<evidence type="ECO:0000313" key="2">
    <source>
        <dbReference type="EMBL" id="AGE95066.1"/>
    </source>
</evidence>
<dbReference type="VEuPathDB" id="MicrosporidiaDB:ECU08_0990"/>
<gene>
    <name evidence="2" type="ORF">ECU08_0990</name>
</gene>
<dbReference type="VEuPathDB" id="MicrosporidiaDB:AEWR_081030"/>
<sequence length="369" mass="40998">MELLTELLEEWREAIAVVRDRVMHGRGNVGDRDALEVAVKEPGEGKDASGMDKENEAFQYDEDFDGSVFDQESLIPSHIPVIKSRNTKLDEGISVQEEKKGQVDPHLMPSCLDADKRCRPLGYRELAVKEGSIMADLASSELCKGTKLKRLSAAKDLGIDPPKRREVAEASPGDTGAGERAEGNPSRPVDGKSFSANSKLNAAWLQLKKRHLERMNGSVCTRNGTEGLGMQEGDKGRKHSPHIPGPRLSPRKDPKEPEPTRRFNGNNLYKQAIDHQLLRSAGRVPQHIYRAKTKIPQVGEDDAILDPDFVVPDFAKDPAINFKVKMQDHRALERYFSNGYEIDVEQLFPHVKNVSNNSPNKWPAKGNGG</sequence>
<name>M1KIM2_ENCCN</name>
<organism evidence="2">
    <name type="scientific">Encephalitozoon cuniculi</name>
    <name type="common">Microsporidian parasite</name>
    <dbReference type="NCBI Taxonomy" id="6035"/>
    <lineage>
        <taxon>Eukaryota</taxon>
        <taxon>Fungi</taxon>
        <taxon>Fungi incertae sedis</taxon>
        <taxon>Microsporidia</taxon>
        <taxon>Unikaryonidae</taxon>
        <taxon>Encephalitozoon</taxon>
    </lineage>
</organism>
<proteinExistence type="predicted"/>
<dbReference type="VEuPathDB" id="MicrosporidiaDB:M970_081030"/>
<dbReference type="VEuPathDB" id="MicrosporidiaDB:AEWQ_081020"/>
<dbReference type="EMBL" id="KC513605">
    <property type="protein sequence ID" value="AGE95066.1"/>
    <property type="molecule type" value="Genomic_DNA"/>
</dbReference>
<evidence type="ECO:0000256" key="1">
    <source>
        <dbReference type="SAM" id="MobiDB-lite"/>
    </source>
</evidence>
<accession>M1KIM2</accession>
<feature type="compositionally biased region" description="Basic and acidic residues" evidence="1">
    <location>
        <begin position="250"/>
        <end position="261"/>
    </location>
</feature>
<reference evidence="2" key="1">
    <citation type="journal article" date="2013" name="Eukaryot. Cell">
        <title>Extremely Reduced Levels of Heterozygosity in the Vertebrate Pathogen Encephalitozoon cuniculi.</title>
        <authorList>
            <person name="Selman M."/>
            <person name="Sak B."/>
            <person name="Kvac M."/>
            <person name="Farinelli L."/>
            <person name="Weiss L.M."/>
            <person name="Corradi N."/>
        </authorList>
    </citation>
    <scope>NUCLEOTIDE SEQUENCE</scope>
</reference>
<feature type="compositionally biased region" description="Basic and acidic residues" evidence="1">
    <location>
        <begin position="157"/>
        <end position="168"/>
    </location>
</feature>